<evidence type="ECO:0000313" key="1">
    <source>
        <dbReference type="EMBL" id="KAI0082959.1"/>
    </source>
</evidence>
<name>A0ACB8TLU3_9APHY</name>
<reference evidence="1" key="1">
    <citation type="journal article" date="2021" name="Environ. Microbiol.">
        <title>Gene family expansions and transcriptome signatures uncover fungal adaptations to wood decay.</title>
        <authorList>
            <person name="Hage H."/>
            <person name="Miyauchi S."/>
            <person name="Viragh M."/>
            <person name="Drula E."/>
            <person name="Min B."/>
            <person name="Chaduli D."/>
            <person name="Navarro D."/>
            <person name="Favel A."/>
            <person name="Norest M."/>
            <person name="Lesage-Meessen L."/>
            <person name="Balint B."/>
            <person name="Merenyi Z."/>
            <person name="de Eugenio L."/>
            <person name="Morin E."/>
            <person name="Martinez A.T."/>
            <person name="Baldrian P."/>
            <person name="Stursova M."/>
            <person name="Martinez M.J."/>
            <person name="Novotny C."/>
            <person name="Magnuson J.K."/>
            <person name="Spatafora J.W."/>
            <person name="Maurice S."/>
            <person name="Pangilinan J."/>
            <person name="Andreopoulos W."/>
            <person name="LaButti K."/>
            <person name="Hundley H."/>
            <person name="Na H."/>
            <person name="Kuo A."/>
            <person name="Barry K."/>
            <person name="Lipzen A."/>
            <person name="Henrissat B."/>
            <person name="Riley R."/>
            <person name="Ahrendt S."/>
            <person name="Nagy L.G."/>
            <person name="Grigoriev I.V."/>
            <person name="Martin F."/>
            <person name="Rosso M.N."/>
        </authorList>
    </citation>
    <scope>NUCLEOTIDE SEQUENCE</scope>
    <source>
        <strain evidence="1">CBS 384.51</strain>
    </source>
</reference>
<keyword evidence="2" id="KW-1185">Reference proteome</keyword>
<feature type="non-terminal residue" evidence="1">
    <location>
        <position position="1"/>
    </location>
</feature>
<protein>
    <submittedName>
        <fullName evidence="1">Uncharacterized protein</fullName>
    </submittedName>
</protein>
<proteinExistence type="predicted"/>
<accession>A0ACB8TLU3</accession>
<feature type="non-terminal residue" evidence="1">
    <location>
        <position position="77"/>
    </location>
</feature>
<comment type="caution">
    <text evidence="1">The sequence shown here is derived from an EMBL/GenBank/DDBJ whole genome shotgun (WGS) entry which is preliminary data.</text>
</comment>
<sequence>RVKGFGSELSTAAIGVGTVVIQTTCNGTTSSLRLSDVLHVPNARLNLISQGCLERKGVSLRSTGGKMVLSIRGNDVL</sequence>
<dbReference type="Proteomes" id="UP001055072">
    <property type="component" value="Unassembled WGS sequence"/>
</dbReference>
<evidence type="ECO:0000313" key="2">
    <source>
        <dbReference type="Proteomes" id="UP001055072"/>
    </source>
</evidence>
<gene>
    <name evidence="1" type="ORF">BDY19DRAFT_875209</name>
</gene>
<dbReference type="EMBL" id="MU275051">
    <property type="protein sequence ID" value="KAI0082959.1"/>
    <property type="molecule type" value="Genomic_DNA"/>
</dbReference>
<organism evidence="1 2">
    <name type="scientific">Irpex rosettiformis</name>
    <dbReference type="NCBI Taxonomy" id="378272"/>
    <lineage>
        <taxon>Eukaryota</taxon>
        <taxon>Fungi</taxon>
        <taxon>Dikarya</taxon>
        <taxon>Basidiomycota</taxon>
        <taxon>Agaricomycotina</taxon>
        <taxon>Agaricomycetes</taxon>
        <taxon>Polyporales</taxon>
        <taxon>Irpicaceae</taxon>
        <taxon>Irpex</taxon>
    </lineage>
</organism>